<protein>
    <submittedName>
        <fullName evidence="2">Flavodoxin</fullName>
    </submittedName>
</protein>
<dbReference type="InterPro" id="IPR008254">
    <property type="entry name" value="Flavodoxin/NO_synth"/>
</dbReference>
<keyword evidence="3" id="KW-1185">Reference proteome</keyword>
<dbReference type="RefSeq" id="WP_169700639.1">
    <property type="nucleotide sequence ID" value="NZ_LS974202.1"/>
</dbReference>
<dbReference type="GO" id="GO:0006783">
    <property type="term" value="P:heme biosynthetic process"/>
    <property type="evidence" value="ECO:0007669"/>
    <property type="project" value="TreeGrafter"/>
</dbReference>
<dbReference type="AlphaFoldDB" id="A0A7Z7PQ86"/>
<dbReference type="PANTHER" id="PTHR38030:SF2">
    <property type="entry name" value="PROTOPORPHYRINOGEN IX DEHYDROGENASE [QUINONE]"/>
    <property type="match status" value="1"/>
</dbReference>
<dbReference type="PROSITE" id="PS50902">
    <property type="entry name" value="FLAVODOXIN_LIKE"/>
    <property type="match status" value="1"/>
</dbReference>
<dbReference type="Proteomes" id="UP000250796">
    <property type="component" value="Chromosome MESINF"/>
</dbReference>
<evidence type="ECO:0000313" key="2">
    <source>
        <dbReference type="EMBL" id="SSC14231.1"/>
    </source>
</evidence>
<dbReference type="GO" id="GO:0010181">
    <property type="term" value="F:FMN binding"/>
    <property type="evidence" value="ECO:0007669"/>
    <property type="project" value="InterPro"/>
</dbReference>
<organism evidence="2 3">
    <name type="scientific">Mesotoga infera</name>
    <dbReference type="NCBI Taxonomy" id="1236046"/>
    <lineage>
        <taxon>Bacteria</taxon>
        <taxon>Thermotogati</taxon>
        <taxon>Thermotogota</taxon>
        <taxon>Thermotogae</taxon>
        <taxon>Kosmotogales</taxon>
        <taxon>Kosmotogaceae</taxon>
        <taxon>Mesotoga</taxon>
    </lineage>
</organism>
<dbReference type="InterPro" id="IPR029039">
    <property type="entry name" value="Flavoprotein-like_sf"/>
</dbReference>
<sequence>MSTVIIFASKSGTAEKCSKMLSEKLPGEVKVIDIGKNPNPDFSDYDNVIIGASVRAGQIQKAIKEFVGKNLDSLKSKSVGVFLCMGGDRSQFDEYLKQNFPGEFLDACKAKGFFGGEFNMERLGFFSRTIVKALSKGKPIPKLFEENIQAFADSFKK</sequence>
<proteinExistence type="predicted"/>
<gene>
    <name evidence="2" type="ORF">MESINF_2791</name>
</gene>
<dbReference type="Pfam" id="PF12724">
    <property type="entry name" value="Flavodoxin_5"/>
    <property type="match status" value="1"/>
</dbReference>
<name>A0A7Z7PQ86_9BACT</name>
<dbReference type="EMBL" id="LS974202">
    <property type="protein sequence ID" value="SSC14231.1"/>
    <property type="molecule type" value="Genomic_DNA"/>
</dbReference>
<dbReference type="PANTHER" id="PTHR38030">
    <property type="entry name" value="PROTOPORPHYRINOGEN IX DEHYDROGENASE [MENAQUINONE]"/>
    <property type="match status" value="1"/>
</dbReference>
<reference evidence="2 3" key="1">
    <citation type="submission" date="2017-01" db="EMBL/GenBank/DDBJ databases">
        <authorList>
            <person name="Erauso G."/>
        </authorList>
    </citation>
    <scope>NUCLEOTIDE SEQUENCE [LARGE SCALE GENOMIC DNA]</scope>
    <source>
        <strain evidence="2">MESINF1</strain>
    </source>
</reference>
<dbReference type="GO" id="GO:0070819">
    <property type="term" value="F:menaquinone-dependent protoporphyrinogen oxidase activity"/>
    <property type="evidence" value="ECO:0007669"/>
    <property type="project" value="TreeGrafter"/>
</dbReference>
<dbReference type="SUPFAM" id="SSF52218">
    <property type="entry name" value="Flavoproteins"/>
    <property type="match status" value="1"/>
</dbReference>
<dbReference type="InterPro" id="IPR052200">
    <property type="entry name" value="Protoporphyrinogen_IX_DH"/>
</dbReference>
<feature type="domain" description="Flavodoxin-like" evidence="1">
    <location>
        <begin position="3"/>
        <end position="156"/>
    </location>
</feature>
<dbReference type="Gene3D" id="3.40.50.360">
    <property type="match status" value="1"/>
</dbReference>
<dbReference type="InterPro" id="IPR026816">
    <property type="entry name" value="Flavodoxin_dom"/>
</dbReference>
<evidence type="ECO:0000259" key="1">
    <source>
        <dbReference type="PROSITE" id="PS50902"/>
    </source>
</evidence>
<dbReference type="KEGG" id="minf:MESINF_2791"/>
<accession>A0A7Z7PQ86</accession>
<evidence type="ECO:0000313" key="3">
    <source>
        <dbReference type="Proteomes" id="UP000250796"/>
    </source>
</evidence>